<evidence type="ECO:0000313" key="1">
    <source>
        <dbReference type="EMBL" id="MFD2264337.1"/>
    </source>
</evidence>
<dbReference type="Gene3D" id="1.20.1270.210">
    <property type="match status" value="1"/>
</dbReference>
<organism evidence="1 2">
    <name type="scientific">Lacibacterium aquatile</name>
    <dbReference type="NCBI Taxonomy" id="1168082"/>
    <lineage>
        <taxon>Bacteria</taxon>
        <taxon>Pseudomonadati</taxon>
        <taxon>Pseudomonadota</taxon>
        <taxon>Alphaproteobacteria</taxon>
        <taxon>Rhodospirillales</taxon>
        <taxon>Rhodospirillaceae</taxon>
    </lineage>
</organism>
<reference evidence="2" key="1">
    <citation type="journal article" date="2019" name="Int. J. Syst. Evol. Microbiol.">
        <title>The Global Catalogue of Microorganisms (GCM) 10K type strain sequencing project: providing services to taxonomists for standard genome sequencing and annotation.</title>
        <authorList>
            <consortium name="The Broad Institute Genomics Platform"/>
            <consortium name="The Broad Institute Genome Sequencing Center for Infectious Disease"/>
            <person name="Wu L."/>
            <person name="Ma J."/>
        </authorList>
    </citation>
    <scope>NUCLEOTIDE SEQUENCE [LARGE SCALE GENOMIC DNA]</scope>
    <source>
        <strain evidence="2">CGMCC 1.19062</strain>
    </source>
</reference>
<dbReference type="Pfam" id="PF04860">
    <property type="entry name" value="Phage_portal"/>
    <property type="match status" value="1"/>
</dbReference>
<sequence length="366" mass="39184">MSLLPRWLGARLKKAAPAPMPLALPLTAALAPHRGGGRRLENPIAHRCLTLIARSVASVPWLLYRDQVEVTRHSALSLLSGGAGARLVESLASLLVIEGEAFVLPNGVGGGAPVELLSIAGFKVTKRGEAIEIGGRSFASSEICHLKRADPMQGPRGRGDLQAAARAIDSHDAALRWNEALLESGARPSLALVYDPKDGPAHLSDEQFMRLKAELKAQVGGAEQAGSLMLLDDGLTVQELSLNPKDMDWLAGRKQAALDIATAFGVPAQLIGIPDAQTYANMEQARLAFWEDTILPLLRLIQDGIGDWLLPQFERGLRFAPDEDAIPALVERRHALFAKLSGASFLTTNERRAAAGYPPLPNGDVL</sequence>
<dbReference type="InterPro" id="IPR006944">
    <property type="entry name" value="Phage/GTA_portal"/>
</dbReference>
<dbReference type="RefSeq" id="WP_379877419.1">
    <property type="nucleotide sequence ID" value="NZ_JBHUIP010000013.1"/>
</dbReference>
<name>A0ABW5DTU4_9PROT</name>
<accession>A0ABW5DTU4</accession>
<comment type="caution">
    <text evidence="1">The sequence shown here is derived from an EMBL/GenBank/DDBJ whole genome shotgun (WGS) entry which is preliminary data.</text>
</comment>
<dbReference type="Gene3D" id="3.30.1120.70">
    <property type="match status" value="1"/>
</dbReference>
<dbReference type="NCBIfam" id="TIGR01537">
    <property type="entry name" value="portal_HK97"/>
    <property type="match status" value="1"/>
</dbReference>
<dbReference type="EMBL" id="JBHUIP010000013">
    <property type="protein sequence ID" value="MFD2264337.1"/>
    <property type="molecule type" value="Genomic_DNA"/>
</dbReference>
<dbReference type="Proteomes" id="UP001597295">
    <property type="component" value="Unassembled WGS sequence"/>
</dbReference>
<gene>
    <name evidence="1" type="ORF">ACFSM5_15645</name>
</gene>
<protein>
    <submittedName>
        <fullName evidence="1">Phage portal protein</fullName>
    </submittedName>
</protein>
<proteinExistence type="predicted"/>
<dbReference type="Gene3D" id="3.40.140.120">
    <property type="match status" value="1"/>
</dbReference>
<keyword evidence="2" id="KW-1185">Reference proteome</keyword>
<dbReference type="InterPro" id="IPR006427">
    <property type="entry name" value="Portal_HK97"/>
</dbReference>
<evidence type="ECO:0000313" key="2">
    <source>
        <dbReference type="Proteomes" id="UP001597295"/>
    </source>
</evidence>